<name>A0ABP6BTC8_9ACTN</name>
<gene>
    <name evidence="2" type="ORF">GCM10010411_18780</name>
</gene>
<comment type="caution">
    <text evidence="2">The sequence shown here is derived from an EMBL/GenBank/DDBJ whole genome shotgun (WGS) entry which is preliminary data.</text>
</comment>
<dbReference type="Proteomes" id="UP001501509">
    <property type="component" value="Unassembled WGS sequence"/>
</dbReference>
<feature type="region of interest" description="Disordered" evidence="1">
    <location>
        <begin position="1"/>
        <end position="34"/>
    </location>
</feature>
<accession>A0ABP6BTC8</accession>
<evidence type="ECO:0000313" key="3">
    <source>
        <dbReference type="Proteomes" id="UP001501509"/>
    </source>
</evidence>
<proteinExistence type="predicted"/>
<keyword evidence="3" id="KW-1185">Reference proteome</keyword>
<sequence>MGWTLDRRGSLDDVTAPAQHARRPSTSRASPHGPAARVALRELIHLDQVNAYLGGMISGLDITYDVGRPDDPQTFCEAHTRWFT</sequence>
<protein>
    <submittedName>
        <fullName evidence="2">Uncharacterized protein</fullName>
    </submittedName>
</protein>
<evidence type="ECO:0000313" key="2">
    <source>
        <dbReference type="EMBL" id="GAA2586291.1"/>
    </source>
</evidence>
<evidence type="ECO:0000256" key="1">
    <source>
        <dbReference type="SAM" id="MobiDB-lite"/>
    </source>
</evidence>
<organism evidence="2 3">
    <name type="scientific">Actinomadura fulvescens</name>
    <dbReference type="NCBI Taxonomy" id="46160"/>
    <lineage>
        <taxon>Bacteria</taxon>
        <taxon>Bacillati</taxon>
        <taxon>Actinomycetota</taxon>
        <taxon>Actinomycetes</taxon>
        <taxon>Streptosporangiales</taxon>
        <taxon>Thermomonosporaceae</taxon>
        <taxon>Actinomadura</taxon>
    </lineage>
</organism>
<dbReference type="EMBL" id="BAAATD010000002">
    <property type="protein sequence ID" value="GAA2586291.1"/>
    <property type="molecule type" value="Genomic_DNA"/>
</dbReference>
<reference evidence="3" key="1">
    <citation type="journal article" date="2019" name="Int. J. Syst. Evol. Microbiol.">
        <title>The Global Catalogue of Microorganisms (GCM) 10K type strain sequencing project: providing services to taxonomists for standard genome sequencing and annotation.</title>
        <authorList>
            <consortium name="The Broad Institute Genomics Platform"/>
            <consortium name="The Broad Institute Genome Sequencing Center for Infectious Disease"/>
            <person name="Wu L."/>
            <person name="Ma J."/>
        </authorList>
    </citation>
    <scope>NUCLEOTIDE SEQUENCE [LARGE SCALE GENOMIC DNA]</scope>
    <source>
        <strain evidence="3">JCM 6833</strain>
    </source>
</reference>
<feature type="compositionally biased region" description="Basic and acidic residues" evidence="1">
    <location>
        <begin position="1"/>
        <end position="11"/>
    </location>
</feature>